<evidence type="ECO:0000313" key="1">
    <source>
        <dbReference type="EMBL" id="HIT97446.1"/>
    </source>
</evidence>
<gene>
    <name evidence="1" type="ORF">IAC44_01255</name>
</gene>
<dbReference type="PROSITE" id="PS51257">
    <property type="entry name" value="PROKAR_LIPOPROTEIN"/>
    <property type="match status" value="1"/>
</dbReference>
<accession>A0A9D1KS39</accession>
<dbReference type="AlphaFoldDB" id="A0A9D1KS39"/>
<proteinExistence type="predicted"/>
<dbReference type="Proteomes" id="UP000824161">
    <property type="component" value="Unassembled WGS sequence"/>
</dbReference>
<organism evidence="1 2">
    <name type="scientific">Candidatus Merdimorpha stercoravium</name>
    <dbReference type="NCBI Taxonomy" id="2840863"/>
    <lineage>
        <taxon>Bacteria</taxon>
        <taxon>Pseudomonadati</taxon>
        <taxon>Bacteroidota</taxon>
        <taxon>Flavobacteriia</taxon>
        <taxon>Flavobacteriales</taxon>
        <taxon>Candidatus Merdimorpha</taxon>
    </lineage>
</organism>
<dbReference type="EMBL" id="DVLY01000029">
    <property type="protein sequence ID" value="HIT97446.1"/>
    <property type="molecule type" value="Genomic_DNA"/>
</dbReference>
<reference evidence="1" key="1">
    <citation type="submission" date="2020-10" db="EMBL/GenBank/DDBJ databases">
        <authorList>
            <person name="Gilroy R."/>
        </authorList>
    </citation>
    <scope>NUCLEOTIDE SEQUENCE</scope>
    <source>
        <strain evidence="1">1383</strain>
    </source>
</reference>
<evidence type="ECO:0000313" key="2">
    <source>
        <dbReference type="Proteomes" id="UP000824161"/>
    </source>
</evidence>
<protein>
    <recommendedName>
        <fullName evidence="3">Lipoprotein</fullName>
    </recommendedName>
</protein>
<comment type="caution">
    <text evidence="1">The sequence shown here is derived from an EMBL/GenBank/DDBJ whole genome shotgun (WGS) entry which is preliminary data.</text>
</comment>
<sequence length="68" mass="6390">MESAERTFREFLAGAVSVGVSGACAAGALDGLTAGWVAGAVSVGVSGTCAAGALDGLTAGRTGGRAVF</sequence>
<reference evidence="1" key="2">
    <citation type="journal article" date="2021" name="PeerJ">
        <title>Extensive microbial diversity within the chicken gut microbiome revealed by metagenomics and culture.</title>
        <authorList>
            <person name="Gilroy R."/>
            <person name="Ravi A."/>
            <person name="Getino M."/>
            <person name="Pursley I."/>
            <person name="Horton D.L."/>
            <person name="Alikhan N.F."/>
            <person name="Baker D."/>
            <person name="Gharbi K."/>
            <person name="Hall N."/>
            <person name="Watson M."/>
            <person name="Adriaenssens E.M."/>
            <person name="Foster-Nyarko E."/>
            <person name="Jarju S."/>
            <person name="Secka A."/>
            <person name="Antonio M."/>
            <person name="Oren A."/>
            <person name="Chaudhuri R.R."/>
            <person name="La Ragione R."/>
            <person name="Hildebrand F."/>
            <person name="Pallen M.J."/>
        </authorList>
    </citation>
    <scope>NUCLEOTIDE SEQUENCE</scope>
    <source>
        <strain evidence="1">1383</strain>
    </source>
</reference>
<evidence type="ECO:0008006" key="3">
    <source>
        <dbReference type="Google" id="ProtNLM"/>
    </source>
</evidence>
<name>A0A9D1KS39_9FLAO</name>